<keyword evidence="3" id="KW-1185">Reference proteome</keyword>
<dbReference type="SUPFAM" id="SSF55315">
    <property type="entry name" value="L30e-like"/>
    <property type="match status" value="1"/>
</dbReference>
<sequence length="85" mass="9396">MNVAELTEGRRFVGFKQVRREVLRGNVRKVFVAADADLSMIQEITHICSERGVPMETVDSMASLGRACVIDRGAATAALQRDDRC</sequence>
<evidence type="ECO:0000259" key="1">
    <source>
        <dbReference type="Pfam" id="PF01248"/>
    </source>
</evidence>
<accession>A0ABS9EJT1</accession>
<name>A0ABS9EJT1_9BACT</name>
<feature type="domain" description="Ribosomal protein eL8/eL30/eS12/Gadd45" evidence="1">
    <location>
        <begin position="11"/>
        <end position="78"/>
    </location>
</feature>
<comment type="caution">
    <text evidence="2">The sequence shown here is derived from an EMBL/GenBank/DDBJ whole genome shotgun (WGS) entry which is preliminary data.</text>
</comment>
<dbReference type="EMBL" id="JAKGUD010000001">
    <property type="protein sequence ID" value="MCF4141464.1"/>
    <property type="molecule type" value="Genomic_DNA"/>
</dbReference>
<dbReference type="Proteomes" id="UP001200430">
    <property type="component" value="Unassembled WGS sequence"/>
</dbReference>
<gene>
    <name evidence="2" type="ORF">L2W38_01360</name>
</gene>
<protein>
    <submittedName>
        <fullName evidence="2">Ribosomal L7Ae/L30e/S12e/Gadd45 family protein</fullName>
    </submittedName>
</protein>
<organism evidence="2 3">
    <name type="scientific">Dethiosulfovibrio marinus</name>
    <dbReference type="NCBI Taxonomy" id="133532"/>
    <lineage>
        <taxon>Bacteria</taxon>
        <taxon>Thermotogati</taxon>
        <taxon>Synergistota</taxon>
        <taxon>Synergistia</taxon>
        <taxon>Synergistales</taxon>
        <taxon>Dethiosulfovibrionaceae</taxon>
        <taxon>Dethiosulfovibrio</taxon>
    </lineage>
</organism>
<dbReference type="Gene3D" id="3.30.1330.30">
    <property type="match status" value="1"/>
</dbReference>
<evidence type="ECO:0000313" key="3">
    <source>
        <dbReference type="Proteomes" id="UP001200430"/>
    </source>
</evidence>
<dbReference type="Pfam" id="PF01248">
    <property type="entry name" value="Ribosomal_L7Ae"/>
    <property type="match status" value="1"/>
</dbReference>
<dbReference type="InterPro" id="IPR004038">
    <property type="entry name" value="Ribosomal_eL8/eL30/eS12/Gad45"/>
</dbReference>
<proteinExistence type="predicted"/>
<evidence type="ECO:0000313" key="2">
    <source>
        <dbReference type="EMBL" id="MCF4141464.1"/>
    </source>
</evidence>
<reference evidence="2 3" key="1">
    <citation type="submission" date="2022-01" db="EMBL/GenBank/DDBJ databases">
        <title>Dethiosulfovibrio faecalis sp. nov., a novel proteolytic, non-sulfur-reducing bacterium isolated from a marine aquaculture solid waste bioreactor.</title>
        <authorList>
            <person name="Grabowski S."/>
            <person name="Apolinario E."/>
            <person name="Schneider N."/>
            <person name="Marshall C.W."/>
            <person name="Sowers K.R."/>
        </authorList>
    </citation>
    <scope>NUCLEOTIDE SEQUENCE [LARGE SCALE GENOMIC DNA]</scope>
    <source>
        <strain evidence="2 3">DSM 12537</strain>
    </source>
</reference>
<dbReference type="RefSeq" id="WP_236097910.1">
    <property type="nucleotide sequence ID" value="NZ_JAKGUD010000001.1"/>
</dbReference>
<dbReference type="InterPro" id="IPR029064">
    <property type="entry name" value="Ribosomal_eL30-like_sf"/>
</dbReference>